<keyword evidence="2" id="KW-0808">Transferase</keyword>
<reference evidence="5 6" key="1">
    <citation type="journal article" date="2016" name="Mol. Biol. Evol.">
        <title>Genome-Wide Survey of Gut Fungi (Harpellales) Reveals the First Horizontally Transferred Ubiquitin Gene from a Mosquito Host.</title>
        <authorList>
            <person name="Wang Y."/>
            <person name="White M.M."/>
            <person name="Kvist S."/>
            <person name="Moncalvo J.M."/>
        </authorList>
    </citation>
    <scope>NUCLEOTIDE SEQUENCE [LARGE SCALE GENOMIC DNA]</scope>
    <source>
        <strain evidence="5 6">ALG-7-W6</strain>
    </source>
</reference>
<dbReference type="STRING" id="133383.A0A1R0GYH3"/>
<dbReference type="GO" id="GO:0003677">
    <property type="term" value="F:DNA binding"/>
    <property type="evidence" value="ECO:0007669"/>
    <property type="project" value="InterPro"/>
</dbReference>
<dbReference type="SUPFAM" id="SSF53335">
    <property type="entry name" value="S-adenosyl-L-methionine-dependent methyltransferases"/>
    <property type="match status" value="2"/>
</dbReference>
<organism evidence="5 6">
    <name type="scientific">Smittium mucronatum</name>
    <dbReference type="NCBI Taxonomy" id="133383"/>
    <lineage>
        <taxon>Eukaryota</taxon>
        <taxon>Fungi</taxon>
        <taxon>Fungi incertae sedis</taxon>
        <taxon>Zoopagomycota</taxon>
        <taxon>Kickxellomycotina</taxon>
        <taxon>Harpellomycetes</taxon>
        <taxon>Harpellales</taxon>
        <taxon>Legeriomycetaceae</taxon>
        <taxon>Smittium</taxon>
    </lineage>
</organism>
<dbReference type="AlphaFoldDB" id="A0A1R0GYH3"/>
<evidence type="ECO:0000259" key="4">
    <source>
        <dbReference type="Pfam" id="PF01555"/>
    </source>
</evidence>
<proteinExistence type="predicted"/>
<dbReference type="OrthoDB" id="161570at2759"/>
<dbReference type="InterPro" id="IPR029063">
    <property type="entry name" value="SAM-dependent_MTases_sf"/>
</dbReference>
<comment type="caution">
    <text evidence="5">The sequence shown here is derived from an EMBL/GenBank/DDBJ whole genome shotgun (WGS) entry which is preliminary data.</text>
</comment>
<protein>
    <recommendedName>
        <fullName evidence="4">DNA methylase N-4/N-6 domain-containing protein</fullName>
    </recommendedName>
</protein>
<evidence type="ECO:0000256" key="3">
    <source>
        <dbReference type="SAM" id="MobiDB-lite"/>
    </source>
</evidence>
<dbReference type="Pfam" id="PF01555">
    <property type="entry name" value="N6_N4_Mtase"/>
    <property type="match status" value="1"/>
</dbReference>
<dbReference type="InterPro" id="IPR002941">
    <property type="entry name" value="DNA_methylase_N4/N6"/>
</dbReference>
<dbReference type="Proteomes" id="UP000187455">
    <property type="component" value="Unassembled WGS sequence"/>
</dbReference>
<dbReference type="Gene3D" id="3.40.50.150">
    <property type="entry name" value="Vaccinia Virus protein VP39"/>
    <property type="match status" value="2"/>
</dbReference>
<evidence type="ECO:0000313" key="6">
    <source>
        <dbReference type="Proteomes" id="UP000187455"/>
    </source>
</evidence>
<feature type="domain" description="DNA methylase N-4/N-6" evidence="4">
    <location>
        <begin position="310"/>
        <end position="536"/>
    </location>
</feature>
<evidence type="ECO:0000256" key="1">
    <source>
        <dbReference type="ARBA" id="ARBA00022603"/>
    </source>
</evidence>
<name>A0A1R0GYH3_9FUNG</name>
<dbReference type="EMBL" id="LSSL01002053">
    <property type="protein sequence ID" value="OLY81951.1"/>
    <property type="molecule type" value="Genomic_DNA"/>
</dbReference>
<accession>A0A1R0GYH3</accession>
<gene>
    <name evidence="5" type="ORF">AYI68_g3935</name>
</gene>
<dbReference type="GO" id="GO:0008170">
    <property type="term" value="F:N-methyltransferase activity"/>
    <property type="evidence" value="ECO:0007669"/>
    <property type="project" value="InterPro"/>
</dbReference>
<feature type="region of interest" description="Disordered" evidence="3">
    <location>
        <begin position="688"/>
        <end position="735"/>
    </location>
</feature>
<keyword evidence="1" id="KW-0489">Methyltransferase</keyword>
<evidence type="ECO:0000256" key="2">
    <source>
        <dbReference type="ARBA" id="ARBA00022679"/>
    </source>
</evidence>
<evidence type="ECO:0000313" key="5">
    <source>
        <dbReference type="EMBL" id="OLY81951.1"/>
    </source>
</evidence>
<dbReference type="GO" id="GO:0032259">
    <property type="term" value="P:methylation"/>
    <property type="evidence" value="ECO:0007669"/>
    <property type="project" value="UniProtKB-KW"/>
</dbReference>
<keyword evidence="6" id="KW-1185">Reference proteome</keyword>
<sequence length="932" mass="107008">MTSKESDGKSLELKLNSRSDFEKTMELTSEGDNRPADFIEASQQAKTFVEPFLEQEIKKRKPSCIEVDQVSNFFEINSENQKKAVGVGSYIGDVEDYLHKTYFTRDSCLISFKPSMEFGIGNNGRNILNNRPSFLSPTKPVTLLSSYGPTKSTLWSLPVVSTYFNVSGRAPRWATHSGTDYHGTWLPQSVRRSILRFSEKKELILSNFLGRGTDMIESFLLMRKCIGVDINHTAVTLSKFNTSFVSYETFLELNKFSDCSKSFEDFENIKPLIFNGDSRDLGAITGPKSKKYFSIIKNSDYDEYQSGTFDYVLSHPPYKDCVSYSSNIIGDLSRFPDPLEFQKEMKLVIDETYRLLKKNRFVTLGIGDNRFQCFYVTVGFQLIRNYIENGFDIIELIIKKQKNCQAYGLGTRLCTQFDFLLFTHEYIATFRKVPKSKNTGYSLVEKLKDIPHEKSDNISQNITSNSYFSELPAARLSMMKDKDYNEIESSDFNEISKSLGFLFKKTKQPVRSLPTDPKKVIMGTVWTFKLKNKNDRSTTFSFSNLCVGKILKRFGLSFSNWELLEFEPISGLKNPDLRIGDKDVNIHKEIKVVTHFPYNHGDHFKTCNWENSNIGDSPKKKVGSPKKRKKIIMNENQNETYEQRRQRIILKNREKLASLGLITELGEKSDDVPYLSSLNLFKKENSERPENTITKDYQNRAKKSKKYNEDDTDYSLFSGSDQSRDSDSDTGSDISIQETTVRYDDDFSSKTSLISSQIESKPTSLIIIPHIEASKIFPSASKLFSFKNKQCYENANINVINPKRIINNYRKLLVQAVLRNYKRLVNSGQIVIGVQDIRDPINGELWPMGMLVSEDINKSVSDKVLRLKEMIVAVPEGFKNTKDSRYYFENQNGSTRDMSKLSEVKCVIDLPNIEIDHLQIVHAYYLVFMKLQ</sequence>